<dbReference type="EMBL" id="LLXH01006295">
    <property type="protein sequence ID" value="PKC52162.1"/>
    <property type="molecule type" value="Genomic_DNA"/>
</dbReference>
<organism evidence="2 3">
    <name type="scientific">Rhizophagus irregularis</name>
    <dbReference type="NCBI Taxonomy" id="588596"/>
    <lineage>
        <taxon>Eukaryota</taxon>
        <taxon>Fungi</taxon>
        <taxon>Fungi incertae sedis</taxon>
        <taxon>Mucoromycota</taxon>
        <taxon>Glomeromycotina</taxon>
        <taxon>Glomeromycetes</taxon>
        <taxon>Glomerales</taxon>
        <taxon>Glomeraceae</taxon>
        <taxon>Rhizophagus</taxon>
    </lineage>
</organism>
<protein>
    <submittedName>
        <fullName evidence="2">Uncharacterized protein</fullName>
    </submittedName>
</protein>
<feature type="transmembrane region" description="Helical" evidence="1">
    <location>
        <begin position="85"/>
        <end position="105"/>
    </location>
</feature>
<sequence>MIYYKIGCDFPSPNIIILDAGDPLSNDLAVHECLKMYQNEIDSEYINVVADEAIFRRSISYCKKNEKTKMILGQWHTNKDMMSTLITIFSGYGIFNMAGILGVQFLDKLEKCVDFRATSRVLELIWVSVGIAINLYIKRKKETLNNILKENNIIKVWYLYFQWASYWRAHWFGIRWGVFDLQHESLKAFSPLFPIAGKSNYARSVTYHLYCVENNPQLCAMLRTAPSVNLTNPGHFFAYDEALETFGVKFVKQNITRIPTDKEELKLRIRATQLEKDRTDMLLCDYIGDNVKSSQQRNVQSRKNKVWELAHLLIDVFESLDPFNHPIF</sequence>
<gene>
    <name evidence="2" type="ORF">RhiirA1_482149</name>
</gene>
<reference evidence="2 3" key="2">
    <citation type="submission" date="2017-10" db="EMBL/GenBank/DDBJ databases">
        <title>Genome analyses suggest a sexual origin of heterokaryosis in a supposedly ancient asexual fungus.</title>
        <authorList>
            <person name="Corradi N."/>
            <person name="Sedzielewska K."/>
            <person name="Noel J."/>
            <person name="Charron P."/>
            <person name="Farinelli L."/>
            <person name="Marton T."/>
            <person name="Kruger M."/>
            <person name="Pelin A."/>
            <person name="Brachmann A."/>
            <person name="Corradi N."/>
        </authorList>
    </citation>
    <scope>NUCLEOTIDE SEQUENCE [LARGE SCALE GENOMIC DNA]</scope>
    <source>
        <strain evidence="2 3">A1</strain>
    </source>
</reference>
<keyword evidence="1" id="KW-0812">Transmembrane</keyword>
<name>A0A2N0QM84_9GLOM</name>
<feature type="non-terminal residue" evidence="2">
    <location>
        <position position="328"/>
    </location>
</feature>
<comment type="caution">
    <text evidence="2">The sequence shown here is derived from an EMBL/GenBank/DDBJ whole genome shotgun (WGS) entry which is preliminary data.</text>
</comment>
<keyword evidence="1" id="KW-1133">Transmembrane helix</keyword>
<accession>A0A2N0QM84</accession>
<proteinExistence type="predicted"/>
<feature type="transmembrane region" description="Helical" evidence="1">
    <location>
        <begin position="117"/>
        <end position="137"/>
    </location>
</feature>
<dbReference type="AlphaFoldDB" id="A0A2N0QM84"/>
<dbReference type="VEuPathDB" id="FungiDB:RhiirA1_482149"/>
<evidence type="ECO:0000256" key="1">
    <source>
        <dbReference type="SAM" id="Phobius"/>
    </source>
</evidence>
<evidence type="ECO:0000313" key="2">
    <source>
        <dbReference type="EMBL" id="PKC52162.1"/>
    </source>
</evidence>
<keyword evidence="1" id="KW-0472">Membrane</keyword>
<evidence type="ECO:0000313" key="3">
    <source>
        <dbReference type="Proteomes" id="UP000232688"/>
    </source>
</evidence>
<dbReference type="Proteomes" id="UP000232688">
    <property type="component" value="Unassembled WGS sequence"/>
</dbReference>
<reference evidence="2 3" key="1">
    <citation type="submission" date="2017-10" db="EMBL/GenBank/DDBJ databases">
        <title>Extensive intraspecific genome diversity in a model arbuscular mycorrhizal fungus.</title>
        <authorList>
            <person name="Chen E.C.H."/>
            <person name="Morin E."/>
            <person name="Baudet D."/>
            <person name="Noel J."/>
            <person name="Ndikumana S."/>
            <person name="Charron P."/>
            <person name="St-Onge C."/>
            <person name="Giorgi J."/>
            <person name="Grigoriev I.V."/>
            <person name="Roux C."/>
            <person name="Martin F.M."/>
            <person name="Corradi N."/>
        </authorList>
    </citation>
    <scope>NUCLEOTIDE SEQUENCE [LARGE SCALE GENOMIC DNA]</scope>
    <source>
        <strain evidence="2 3">A1</strain>
    </source>
</reference>